<evidence type="ECO:0000313" key="6">
    <source>
        <dbReference type="EMBL" id="KWX18855.1"/>
    </source>
</evidence>
<name>A0A132P931_ENTFC</name>
<feature type="domain" description="S-adenosylmethionine-dependent methyltransferase" evidence="4">
    <location>
        <begin position="173"/>
        <end position="340"/>
    </location>
</feature>
<dbReference type="Gene3D" id="2.30.130.10">
    <property type="entry name" value="PUA domain"/>
    <property type="match status" value="1"/>
</dbReference>
<proteinExistence type="predicted"/>
<dbReference type="Gene3D" id="3.40.50.150">
    <property type="entry name" value="Vaccinia Virus protein VP39"/>
    <property type="match status" value="1"/>
</dbReference>
<dbReference type="CDD" id="cd02440">
    <property type="entry name" value="AdoMet_MTases"/>
    <property type="match status" value="1"/>
</dbReference>
<dbReference type="GO" id="GO:0032259">
    <property type="term" value="P:methylation"/>
    <property type="evidence" value="ECO:0007669"/>
    <property type="project" value="UniProtKB-KW"/>
</dbReference>
<evidence type="ECO:0000256" key="3">
    <source>
        <dbReference type="ARBA" id="ARBA00022691"/>
    </source>
</evidence>
<dbReference type="SUPFAM" id="SSF53335">
    <property type="entry name" value="S-adenosyl-L-methionine-dependent methyltransferases"/>
    <property type="match status" value="1"/>
</dbReference>
<protein>
    <submittedName>
        <fullName evidence="6">SAM-dependent methyltransferase</fullName>
    </submittedName>
</protein>
<dbReference type="PANTHER" id="PTHR43042">
    <property type="entry name" value="SAM-DEPENDENT METHYLTRANSFERASE"/>
    <property type="match status" value="1"/>
</dbReference>
<sequence length="392" mass="44803">MKVKVKKRASNRLKKGYPLIQKEDLAHPQKETTQWVELVDSQNQFIAKGYLGKQNKGIGWVLSQQNIPFDQSFFEELFVKSKEKRTFFFSDDSTTAFRIFNGEGDGIGGLIIDYYAGYAVFSWYNETLYAHRGLLIQAFREIYPEIIGGYEKIRFESVNLPESQFIYGKEAPEPLIVKENGVKFAVYLNEGLMTGIFLDQKEVRGSLAEGFASGKTVLNMFSYTGAFSVAAAMGGAIETTSVDLAKRSLKKTQEQFEVNGLDVDQQKIIVMDVFEYFKYAKRKQFLYDMIVLDPPSFARNKKKVFRVAKDYGELVKDSLDILAEDGILIASTNAANVSIEQFQTMIEEEFHAKNVSFEQLALYRLPKDFQTTDTFLEGNYLKVFVYQIKNNH</sequence>
<evidence type="ECO:0000256" key="2">
    <source>
        <dbReference type="ARBA" id="ARBA00022679"/>
    </source>
</evidence>
<dbReference type="InterPro" id="IPR041532">
    <property type="entry name" value="RlmI-like_PUA"/>
</dbReference>
<dbReference type="RefSeq" id="WP_002317576.1">
    <property type="nucleotide sequence ID" value="NZ_LOQQ01000150.1"/>
</dbReference>
<keyword evidence="2 6" id="KW-0808">Transferase</keyword>
<dbReference type="GO" id="GO:0008168">
    <property type="term" value="F:methyltransferase activity"/>
    <property type="evidence" value="ECO:0007669"/>
    <property type="project" value="UniProtKB-KW"/>
</dbReference>
<dbReference type="EMBL" id="LRHK01000001">
    <property type="protein sequence ID" value="KWX18855.1"/>
    <property type="molecule type" value="Genomic_DNA"/>
</dbReference>
<dbReference type="Pfam" id="PF17785">
    <property type="entry name" value="PUA_3"/>
    <property type="match status" value="1"/>
</dbReference>
<dbReference type="Pfam" id="PF10672">
    <property type="entry name" value="Methyltrans_SAM"/>
    <property type="match status" value="1"/>
</dbReference>
<dbReference type="InterPro" id="IPR036974">
    <property type="entry name" value="PUA_sf"/>
</dbReference>
<keyword evidence="1 6" id="KW-0489">Methyltransferase</keyword>
<dbReference type="AlphaFoldDB" id="A0A132P931"/>
<dbReference type="Proteomes" id="UP000070452">
    <property type="component" value="Unassembled WGS sequence"/>
</dbReference>
<dbReference type="GO" id="GO:0003723">
    <property type="term" value="F:RNA binding"/>
    <property type="evidence" value="ECO:0007669"/>
    <property type="project" value="InterPro"/>
</dbReference>
<evidence type="ECO:0000259" key="4">
    <source>
        <dbReference type="Pfam" id="PF10672"/>
    </source>
</evidence>
<gene>
    <name evidence="6" type="ORF">AWT83_10390</name>
</gene>
<accession>A0A132P931</accession>
<dbReference type="PANTHER" id="PTHR43042:SF3">
    <property type="entry name" value="RIBOSOMAL RNA LARGE SUBUNIT METHYLTRANSFERASE YWBD-RELATED"/>
    <property type="match status" value="1"/>
</dbReference>
<evidence type="ECO:0000256" key="1">
    <source>
        <dbReference type="ARBA" id="ARBA00022603"/>
    </source>
</evidence>
<dbReference type="CDD" id="cd11572">
    <property type="entry name" value="RlmI_M_like"/>
    <property type="match status" value="1"/>
</dbReference>
<evidence type="ECO:0000313" key="7">
    <source>
        <dbReference type="Proteomes" id="UP000070452"/>
    </source>
</evidence>
<evidence type="ECO:0000259" key="5">
    <source>
        <dbReference type="Pfam" id="PF17785"/>
    </source>
</evidence>
<dbReference type="InterPro" id="IPR019614">
    <property type="entry name" value="SAM-dep_methyl-trfase"/>
</dbReference>
<keyword evidence="3" id="KW-0949">S-adenosyl-L-methionine</keyword>
<comment type="caution">
    <text evidence="6">The sequence shown here is derived from an EMBL/GenBank/DDBJ whole genome shotgun (WGS) entry which is preliminary data.</text>
</comment>
<dbReference type="InterPro" id="IPR029063">
    <property type="entry name" value="SAM-dependent_MTases_sf"/>
</dbReference>
<dbReference type="Gene3D" id="3.30.750.80">
    <property type="entry name" value="RNA methyltransferase domain (HRMD) like"/>
    <property type="match status" value="1"/>
</dbReference>
<feature type="domain" description="RlmI-like PUA" evidence="5">
    <location>
        <begin position="3"/>
        <end position="64"/>
    </location>
</feature>
<dbReference type="InterPro" id="IPR015947">
    <property type="entry name" value="PUA-like_sf"/>
</dbReference>
<dbReference type="SUPFAM" id="SSF88697">
    <property type="entry name" value="PUA domain-like"/>
    <property type="match status" value="1"/>
</dbReference>
<reference evidence="6 7" key="1">
    <citation type="submission" date="2016-01" db="EMBL/GenBank/DDBJ databases">
        <title>Molecular Mechanisms for transfer of large genomic segments between Enterococcus faecium strains.</title>
        <authorList>
            <person name="Garcia-Solache M.A."/>
            <person name="Lebreton F."/>
            <person name="Mclaughlin R.E."/>
            <person name="Whiteaker J.D."/>
            <person name="Gilmore M.S."/>
            <person name="Rice L.B."/>
        </authorList>
    </citation>
    <scope>NUCLEOTIDE SEQUENCE [LARGE SCALE GENOMIC DNA]</scope>
    <source>
        <strain evidence="6 7">D344RRF x C68</strain>
    </source>
</reference>
<organism evidence="6 7">
    <name type="scientific">Enterococcus faecium</name>
    <name type="common">Streptococcus faecium</name>
    <dbReference type="NCBI Taxonomy" id="1352"/>
    <lineage>
        <taxon>Bacteria</taxon>
        <taxon>Bacillati</taxon>
        <taxon>Bacillota</taxon>
        <taxon>Bacilli</taxon>
        <taxon>Lactobacillales</taxon>
        <taxon>Enterococcaceae</taxon>
        <taxon>Enterococcus</taxon>
    </lineage>
</organism>